<dbReference type="AlphaFoldDB" id="A0A259U413"/>
<keyword evidence="2" id="KW-1185">Reference proteome</keyword>
<reference evidence="1 2" key="1">
    <citation type="submission" date="2016-11" db="EMBL/GenBank/DDBJ databases">
        <title>Study of marine rhodopsin-containing bacteria.</title>
        <authorList>
            <person name="Yoshizawa S."/>
            <person name="Kumagai Y."/>
            <person name="Kogure K."/>
        </authorList>
    </citation>
    <scope>NUCLEOTIDE SEQUENCE [LARGE SCALE GENOMIC DNA]</scope>
    <source>
        <strain evidence="1 2">SG-29</strain>
    </source>
</reference>
<comment type="caution">
    <text evidence="1">The sequence shown here is derived from an EMBL/GenBank/DDBJ whole genome shotgun (WGS) entry which is preliminary data.</text>
</comment>
<proteinExistence type="predicted"/>
<dbReference type="InParanoid" id="A0A259U413"/>
<evidence type="ECO:0000313" key="1">
    <source>
        <dbReference type="EMBL" id="OZC04662.1"/>
    </source>
</evidence>
<dbReference type="Proteomes" id="UP000216446">
    <property type="component" value="Unassembled WGS sequence"/>
</dbReference>
<dbReference type="EMBL" id="MQWB01000001">
    <property type="protein sequence ID" value="OZC04662.1"/>
    <property type="molecule type" value="Genomic_DNA"/>
</dbReference>
<accession>A0A259U413</accession>
<evidence type="ECO:0000313" key="2">
    <source>
        <dbReference type="Proteomes" id="UP000216446"/>
    </source>
</evidence>
<dbReference type="RefSeq" id="WP_218827614.1">
    <property type="nucleotide sequence ID" value="NZ_MQWB01000001.1"/>
</dbReference>
<sequence length="160" mass="17152">MLALCSACGGSGGASEASGDERFGHRYPGVAPDGRETMLLTPADSVVRVLIYPAVLDSIAVRPERSATTPEAPVSVEVLLKGTLPDACSRLEDAVQMRRGHLIDVELTTRQPRGRACAQVIRPFRFYLPLEGTYGPGSYTLKVNGSPVSFRIRELAPEAP</sequence>
<name>A0A259U413_9BACT</name>
<organism evidence="1 2">
    <name type="scientific">Rubricoccus marinus</name>
    <dbReference type="NCBI Taxonomy" id="716817"/>
    <lineage>
        <taxon>Bacteria</taxon>
        <taxon>Pseudomonadati</taxon>
        <taxon>Rhodothermota</taxon>
        <taxon>Rhodothermia</taxon>
        <taxon>Rhodothermales</taxon>
        <taxon>Rubricoccaceae</taxon>
        <taxon>Rubricoccus</taxon>
    </lineage>
</organism>
<gene>
    <name evidence="1" type="ORF">BSZ36_08525</name>
</gene>
<protein>
    <submittedName>
        <fullName evidence="1">Uncharacterized protein</fullName>
    </submittedName>
</protein>